<dbReference type="SMART" id="SM00091">
    <property type="entry name" value="PAS"/>
    <property type="match status" value="2"/>
</dbReference>
<evidence type="ECO:0000256" key="16">
    <source>
        <dbReference type="ARBA" id="ARBA00068150"/>
    </source>
</evidence>
<dbReference type="SMART" id="SM00086">
    <property type="entry name" value="PAC"/>
    <property type="match status" value="2"/>
</dbReference>
<keyword evidence="11" id="KW-0067">ATP-binding</keyword>
<dbReference type="SUPFAM" id="SSF47226">
    <property type="entry name" value="Histidine-containing phosphotransfer domain, HPT domain"/>
    <property type="match status" value="1"/>
</dbReference>
<dbReference type="SMART" id="SM00388">
    <property type="entry name" value="HisKA"/>
    <property type="match status" value="1"/>
</dbReference>
<dbReference type="InterPro" id="IPR000700">
    <property type="entry name" value="PAS-assoc_C"/>
</dbReference>
<dbReference type="FunFam" id="1.10.287.130:FF:000002">
    <property type="entry name" value="Two-component osmosensing histidine kinase"/>
    <property type="match status" value="1"/>
</dbReference>
<feature type="domain" description="Response regulatory" evidence="22">
    <location>
        <begin position="894"/>
        <end position="1016"/>
    </location>
</feature>
<dbReference type="Pfam" id="PF13426">
    <property type="entry name" value="PAS_9"/>
    <property type="match status" value="1"/>
</dbReference>
<dbReference type="InterPro" id="IPR035965">
    <property type="entry name" value="PAS-like_dom_sf"/>
</dbReference>
<dbReference type="SMART" id="SM01079">
    <property type="entry name" value="CHASE"/>
    <property type="match status" value="1"/>
</dbReference>
<dbReference type="EC" id="2.7.13.3" evidence="3"/>
<keyword evidence="9" id="KW-0418">Kinase</keyword>
<dbReference type="Pfam" id="PF00989">
    <property type="entry name" value="PAS"/>
    <property type="match status" value="1"/>
</dbReference>
<evidence type="ECO:0000256" key="4">
    <source>
        <dbReference type="ARBA" id="ARBA00022475"/>
    </source>
</evidence>
<dbReference type="SUPFAM" id="SSF52172">
    <property type="entry name" value="CheY-like"/>
    <property type="match status" value="2"/>
</dbReference>
<feature type="domain" description="PAS" evidence="23">
    <location>
        <begin position="353"/>
        <end position="424"/>
    </location>
</feature>
<evidence type="ECO:0000256" key="3">
    <source>
        <dbReference type="ARBA" id="ARBA00012438"/>
    </source>
</evidence>
<evidence type="ECO:0000256" key="6">
    <source>
        <dbReference type="ARBA" id="ARBA00022679"/>
    </source>
</evidence>
<dbReference type="SUPFAM" id="SSF55874">
    <property type="entry name" value="ATPase domain of HSP90 chaperone/DNA topoisomerase II/histidine kinase"/>
    <property type="match status" value="1"/>
</dbReference>
<evidence type="ECO:0000256" key="10">
    <source>
        <dbReference type="ARBA" id="ARBA00022801"/>
    </source>
</evidence>
<evidence type="ECO:0000256" key="11">
    <source>
        <dbReference type="ARBA" id="ARBA00022840"/>
    </source>
</evidence>
<feature type="coiled-coil region" evidence="19">
    <location>
        <begin position="1292"/>
        <end position="1319"/>
    </location>
</feature>
<dbReference type="InterPro" id="IPR004358">
    <property type="entry name" value="Sig_transdc_His_kin-like_C"/>
</dbReference>
<dbReference type="Pfam" id="PF03924">
    <property type="entry name" value="CHASE"/>
    <property type="match status" value="1"/>
</dbReference>
<dbReference type="PRINTS" id="PR00344">
    <property type="entry name" value="BCTRLSENSOR"/>
</dbReference>
<dbReference type="InterPro" id="IPR042240">
    <property type="entry name" value="CHASE_sf"/>
</dbReference>
<keyword evidence="8" id="KW-0547">Nucleotide-binding</keyword>
<keyword evidence="19" id="KW-0175">Coiled coil</keyword>
<dbReference type="InterPro" id="IPR013767">
    <property type="entry name" value="PAS_fold"/>
</dbReference>
<evidence type="ECO:0000256" key="17">
    <source>
        <dbReference type="PROSITE-ProRule" id="PRU00110"/>
    </source>
</evidence>
<dbReference type="NCBIfam" id="TIGR00229">
    <property type="entry name" value="sensory_box"/>
    <property type="match status" value="2"/>
</dbReference>
<evidence type="ECO:0000256" key="8">
    <source>
        <dbReference type="ARBA" id="ARBA00022741"/>
    </source>
</evidence>
<dbReference type="PANTHER" id="PTHR45339">
    <property type="entry name" value="HYBRID SIGNAL TRANSDUCTION HISTIDINE KINASE J"/>
    <property type="match status" value="1"/>
</dbReference>
<evidence type="ECO:0000259" key="21">
    <source>
        <dbReference type="PROSITE" id="PS50109"/>
    </source>
</evidence>
<keyword evidence="28" id="KW-1185">Reference proteome</keyword>
<dbReference type="GO" id="GO:0005524">
    <property type="term" value="F:ATP binding"/>
    <property type="evidence" value="ECO:0007669"/>
    <property type="project" value="UniProtKB-KW"/>
</dbReference>
<dbReference type="GO" id="GO:0016787">
    <property type="term" value="F:hydrolase activity"/>
    <property type="evidence" value="ECO:0007669"/>
    <property type="project" value="UniProtKB-KW"/>
</dbReference>
<dbReference type="SUPFAM" id="SSF47384">
    <property type="entry name" value="Homodimeric domain of signal transducing histidine kinase"/>
    <property type="match status" value="1"/>
</dbReference>
<evidence type="ECO:0000256" key="19">
    <source>
        <dbReference type="SAM" id="Coils"/>
    </source>
</evidence>
<dbReference type="Pfam" id="PF02518">
    <property type="entry name" value="HATPase_c"/>
    <property type="match status" value="1"/>
</dbReference>
<evidence type="ECO:0000259" key="22">
    <source>
        <dbReference type="PROSITE" id="PS50110"/>
    </source>
</evidence>
<dbReference type="FunFam" id="3.30.565.10:FF:000010">
    <property type="entry name" value="Sensor histidine kinase RcsC"/>
    <property type="match status" value="1"/>
</dbReference>
<dbReference type="Gene3D" id="3.30.450.20">
    <property type="entry name" value="PAS domain"/>
    <property type="match status" value="2"/>
</dbReference>
<feature type="modified residue" description="4-aspartylphosphate" evidence="18">
    <location>
        <position position="1089"/>
    </location>
</feature>
<keyword evidence="13" id="KW-0902">Two-component regulatory system</keyword>
<dbReference type="GO" id="GO:0006355">
    <property type="term" value="P:regulation of DNA-templated transcription"/>
    <property type="evidence" value="ECO:0007669"/>
    <property type="project" value="InterPro"/>
</dbReference>
<dbReference type="InterPro" id="IPR008207">
    <property type="entry name" value="Sig_transdc_His_kin_Hpt_dom"/>
</dbReference>
<proteinExistence type="predicted"/>
<dbReference type="Pfam" id="PF01627">
    <property type="entry name" value="Hpt"/>
    <property type="match status" value="1"/>
</dbReference>
<evidence type="ECO:0000256" key="12">
    <source>
        <dbReference type="ARBA" id="ARBA00022989"/>
    </source>
</evidence>
<dbReference type="RefSeq" id="WP_124936427.1">
    <property type="nucleotide sequence ID" value="NZ_RJVQ01000002.1"/>
</dbReference>
<keyword evidence="14 20" id="KW-0472">Membrane</keyword>
<evidence type="ECO:0000256" key="5">
    <source>
        <dbReference type="ARBA" id="ARBA00022553"/>
    </source>
</evidence>
<dbReference type="InterPro" id="IPR001610">
    <property type="entry name" value="PAC"/>
</dbReference>
<keyword evidence="6" id="KW-0808">Transferase</keyword>
<dbReference type="PROSITE" id="PS50109">
    <property type="entry name" value="HIS_KIN"/>
    <property type="match status" value="1"/>
</dbReference>
<feature type="modified residue" description="4-aspartylphosphate" evidence="18">
    <location>
        <position position="948"/>
    </location>
</feature>
<feature type="domain" description="PAS" evidence="23">
    <location>
        <begin position="514"/>
        <end position="544"/>
    </location>
</feature>
<dbReference type="InterPro" id="IPR003594">
    <property type="entry name" value="HATPase_dom"/>
</dbReference>
<name>A0A3N9TL33_9VIBR</name>
<evidence type="ECO:0000256" key="1">
    <source>
        <dbReference type="ARBA" id="ARBA00000085"/>
    </source>
</evidence>
<dbReference type="PROSITE" id="PS50113">
    <property type="entry name" value="PAC"/>
    <property type="match status" value="2"/>
</dbReference>
<comment type="caution">
    <text evidence="27">The sequence shown here is derived from an EMBL/GenBank/DDBJ whole genome shotgun (WGS) entry which is preliminary data.</text>
</comment>
<keyword evidence="10" id="KW-0378">Hydrolase</keyword>
<evidence type="ECO:0000259" key="25">
    <source>
        <dbReference type="PROSITE" id="PS50839"/>
    </source>
</evidence>
<dbReference type="PROSITE" id="PS50112">
    <property type="entry name" value="PAS"/>
    <property type="match status" value="2"/>
</dbReference>
<dbReference type="InterPro" id="IPR003661">
    <property type="entry name" value="HisK_dim/P_dom"/>
</dbReference>
<dbReference type="Gene3D" id="1.10.287.130">
    <property type="match status" value="1"/>
</dbReference>
<dbReference type="PANTHER" id="PTHR45339:SF1">
    <property type="entry name" value="HYBRID SIGNAL TRANSDUCTION HISTIDINE KINASE J"/>
    <property type="match status" value="1"/>
</dbReference>
<dbReference type="PROSITE" id="PS50110">
    <property type="entry name" value="RESPONSE_REGULATORY"/>
    <property type="match status" value="2"/>
</dbReference>
<evidence type="ECO:0000259" key="26">
    <source>
        <dbReference type="PROSITE" id="PS50894"/>
    </source>
</evidence>
<dbReference type="GO" id="GO:0000155">
    <property type="term" value="F:phosphorelay sensor kinase activity"/>
    <property type="evidence" value="ECO:0007669"/>
    <property type="project" value="InterPro"/>
</dbReference>
<evidence type="ECO:0000259" key="24">
    <source>
        <dbReference type="PROSITE" id="PS50113"/>
    </source>
</evidence>
<dbReference type="CDD" id="cd16922">
    <property type="entry name" value="HATPase_EvgS-ArcB-TorS-like"/>
    <property type="match status" value="1"/>
</dbReference>
<comment type="subunit">
    <text evidence="15">At low DSF concentrations, interacts with RpfF.</text>
</comment>
<evidence type="ECO:0000256" key="14">
    <source>
        <dbReference type="ARBA" id="ARBA00023136"/>
    </source>
</evidence>
<dbReference type="Gene3D" id="1.20.120.160">
    <property type="entry name" value="HPT domain"/>
    <property type="match status" value="1"/>
</dbReference>
<feature type="domain" description="PAC" evidence="24">
    <location>
        <begin position="427"/>
        <end position="479"/>
    </location>
</feature>
<feature type="domain" description="Response regulatory" evidence="22">
    <location>
        <begin position="1039"/>
        <end position="1156"/>
    </location>
</feature>
<keyword evidence="5 18" id="KW-0597">Phosphoprotein</keyword>
<evidence type="ECO:0000256" key="7">
    <source>
        <dbReference type="ARBA" id="ARBA00022692"/>
    </source>
</evidence>
<sequence>MPSFSPTKEQLATSFFTPLKVAIAVFLIGLSLTSYVVRYAAETNREAIKEAVQDRANPIFEAISERFKLYIYGLMEARTAVLAGGEQNISKETFNRYGNLIDITSRFIGVKGFGFVAKVEENSEERFLTLAKQENRDFKISELEPHEGDLFVIKYLEPEFYSNNRELIGLDIGSEAFRRSTAIEALKSGKAVITSPSLLADPNPLFKNTMLLFLPLYRGGLTPYNELARFDRGYGWIIAPINLDEALSGFTPDPDKFVFSITDISSDALPITFYRSAAPNGPILKQFAHQKIERLLGRYWNLKIDVTQGFIDSLHLVSVEIIAAFGLILSLLFSSIGYLFVNQKNQQSRLVQEQTKLNAIVECSSDGIIGKTLKGVVVSWNSGAEKIFGFSREEAIGKTLKELIIPERLAYEEDEILGKITQGEGVYAMETLRATKDGRELPVSTSVSPIYSSTGAVIGAAKIVRDISKQKSAEARIRELNTNLEKEVAERTAELAELNIQFSAVLSSASEFSIIATDINGIIRLFNNGAELMSGYKADDVIGKLTPAILYDAGEIEQKGKALSEEFGEKIEGFDVFVYKAKKNITEYQYWEFVTRDGTRFPVRLVVTAMCNDHGEIEGYLGIASNISDQKRAEEELRDAKIAADQANEAKSLFLANMSHEIRTPMNAVLGMLKLLLKTELKPKQKDFAFKAKVAATSLLTLLNDILDYSKIESGKLELDLHPFDLDSLMQHMAVVMTGNLRDKRLEMLFNFDERIPTKLIGDDLRLQQILLNLISNAIKFTEQGEVVIQTKLVELSQNHVVLTISVKDSGIGISKEQQERIFDGFTQAEASITRRFGGTGLGLVISKNLIEMMGGELSVDSELGKGSEFKFTLTLDLNQETEWHQPVIPNHPNILVVDDSKLARTLAVEALCRLEANVKAVSNGKDALEVILSADESDHPYQCVLLDWLMPEMDGVEVAEALADDYQLKHPPKIILISAANHEELPLVSSGMPIDWVLSKPVTPAQLANTVTSVLEGTLITEDEEWVEDDRKRLTGLHILLVEDNAFNQEVAMSLLKAEGATVVLAVDGEESVEFVKSRQHFDLVLMDMQMPRMDGLTATRLIREDTQFDHLPIISMTANVSKEDEAACFNAGMNGHIAKPLDFEQVIDTILRVTSRILEEKERKEKPTLLPHEEALQRFGGNEVLYRKLFENFWDDYQYLISSLNDAVENRRWQDIYNVLHTLKGTSGTVDLKELHELVAHKEQTLKQASENDKFNLVTNLAELIDEQARKEYEIIRKALSGESEEEIVQFKAEVSQEELKQKLDELEELLQKGSLKSLGVAEDVVNSLENTAAESGKELLNSVEQLDFEKAKLVLGKLRERL</sequence>
<dbReference type="PROSITE" id="PS50894">
    <property type="entry name" value="HPT"/>
    <property type="match status" value="1"/>
</dbReference>
<keyword evidence="7 20" id="KW-0812">Transmembrane</keyword>
<evidence type="ECO:0000256" key="18">
    <source>
        <dbReference type="PROSITE-ProRule" id="PRU00169"/>
    </source>
</evidence>
<dbReference type="InterPro" id="IPR001789">
    <property type="entry name" value="Sig_transdc_resp-reg_receiver"/>
</dbReference>
<feature type="domain" description="HPt" evidence="26">
    <location>
        <begin position="1184"/>
        <end position="1281"/>
    </location>
</feature>
<feature type="domain" description="Histidine kinase" evidence="21">
    <location>
        <begin position="657"/>
        <end position="878"/>
    </location>
</feature>
<protein>
    <recommendedName>
        <fullName evidence="16">Sensory/regulatory protein RpfC</fullName>
        <ecNumber evidence="3">2.7.13.3</ecNumber>
    </recommendedName>
</protein>
<comment type="catalytic activity">
    <reaction evidence="1">
        <text>ATP + protein L-histidine = ADP + protein N-phospho-L-histidine.</text>
        <dbReference type="EC" id="2.7.13.3"/>
    </reaction>
</comment>
<dbReference type="SMART" id="SM00448">
    <property type="entry name" value="REC"/>
    <property type="match status" value="2"/>
</dbReference>
<dbReference type="Gene3D" id="3.30.565.10">
    <property type="entry name" value="Histidine kinase-like ATPase, C-terminal domain"/>
    <property type="match status" value="1"/>
</dbReference>
<dbReference type="InterPro" id="IPR005467">
    <property type="entry name" value="His_kinase_dom"/>
</dbReference>
<dbReference type="OrthoDB" id="9810730at2"/>
<gene>
    <name evidence="27" type="ORF">EES38_06930</name>
</gene>
<accession>A0A3N9TL33</accession>
<dbReference type="CDD" id="cd00082">
    <property type="entry name" value="HisKA"/>
    <property type="match status" value="1"/>
</dbReference>
<evidence type="ECO:0000256" key="15">
    <source>
        <dbReference type="ARBA" id="ARBA00064003"/>
    </source>
</evidence>
<feature type="transmembrane region" description="Helical" evidence="20">
    <location>
        <begin position="321"/>
        <end position="341"/>
    </location>
</feature>
<dbReference type="SUPFAM" id="SSF55785">
    <property type="entry name" value="PYP-like sensor domain (PAS domain)"/>
    <property type="match status" value="2"/>
</dbReference>
<feature type="domain" description="PAC" evidence="24">
    <location>
        <begin position="584"/>
        <end position="639"/>
    </location>
</feature>
<dbReference type="SMART" id="SM00387">
    <property type="entry name" value="HATPase_c"/>
    <property type="match status" value="1"/>
</dbReference>
<feature type="domain" description="CHASE" evidence="25">
    <location>
        <begin position="85"/>
        <end position="274"/>
    </location>
</feature>
<evidence type="ECO:0000256" key="20">
    <source>
        <dbReference type="SAM" id="Phobius"/>
    </source>
</evidence>
<dbReference type="InterPro" id="IPR036097">
    <property type="entry name" value="HisK_dim/P_sf"/>
</dbReference>
<evidence type="ECO:0000256" key="13">
    <source>
        <dbReference type="ARBA" id="ARBA00023012"/>
    </source>
</evidence>
<keyword evidence="12 20" id="KW-1133">Transmembrane helix</keyword>
<dbReference type="InterPro" id="IPR011006">
    <property type="entry name" value="CheY-like_superfamily"/>
</dbReference>
<dbReference type="InterPro" id="IPR000014">
    <property type="entry name" value="PAS"/>
</dbReference>
<dbReference type="PROSITE" id="PS50839">
    <property type="entry name" value="CHASE"/>
    <property type="match status" value="1"/>
</dbReference>
<dbReference type="Gene3D" id="3.40.50.2300">
    <property type="match status" value="2"/>
</dbReference>
<evidence type="ECO:0000256" key="2">
    <source>
        <dbReference type="ARBA" id="ARBA00004651"/>
    </source>
</evidence>
<feature type="modified residue" description="Phosphohistidine" evidence="17">
    <location>
        <position position="1223"/>
    </location>
</feature>
<dbReference type="CDD" id="cd00130">
    <property type="entry name" value="PAS"/>
    <property type="match status" value="2"/>
</dbReference>
<dbReference type="Proteomes" id="UP000281112">
    <property type="component" value="Unassembled WGS sequence"/>
</dbReference>
<dbReference type="CDD" id="cd17546">
    <property type="entry name" value="REC_hyHK_CKI1_RcsC-like"/>
    <property type="match status" value="2"/>
</dbReference>
<reference evidence="27 28" key="1">
    <citation type="submission" date="2018-11" db="EMBL/GenBank/DDBJ databases">
        <title>Vibrio LJC006 sp. nov., isolated from seawater during the bloom of the enteromorpha.</title>
        <authorList>
            <person name="Liang J."/>
        </authorList>
    </citation>
    <scope>NUCLEOTIDE SEQUENCE [LARGE SCALE GENOMIC DNA]</scope>
    <source>
        <strain evidence="27 28">LJC006</strain>
    </source>
</reference>
<organism evidence="27 28">
    <name type="scientific">Vibrio viridaestus</name>
    <dbReference type="NCBI Taxonomy" id="2487322"/>
    <lineage>
        <taxon>Bacteria</taxon>
        <taxon>Pseudomonadati</taxon>
        <taxon>Pseudomonadota</taxon>
        <taxon>Gammaproteobacteria</taxon>
        <taxon>Vibrionales</taxon>
        <taxon>Vibrionaceae</taxon>
        <taxon>Vibrio</taxon>
    </lineage>
</organism>
<keyword evidence="4" id="KW-1003">Cell membrane</keyword>
<dbReference type="InterPro" id="IPR036890">
    <property type="entry name" value="HATPase_C_sf"/>
</dbReference>
<evidence type="ECO:0000256" key="9">
    <source>
        <dbReference type="ARBA" id="ARBA00022777"/>
    </source>
</evidence>
<dbReference type="InterPro" id="IPR036641">
    <property type="entry name" value="HPT_dom_sf"/>
</dbReference>
<dbReference type="Pfam" id="PF00072">
    <property type="entry name" value="Response_reg"/>
    <property type="match status" value="2"/>
</dbReference>
<feature type="coiled-coil region" evidence="19">
    <location>
        <begin position="470"/>
        <end position="501"/>
    </location>
</feature>
<feature type="transmembrane region" description="Helical" evidence="20">
    <location>
        <begin position="20"/>
        <end position="41"/>
    </location>
</feature>
<evidence type="ECO:0000259" key="23">
    <source>
        <dbReference type="PROSITE" id="PS50112"/>
    </source>
</evidence>
<dbReference type="EMBL" id="RJVQ01000002">
    <property type="protein sequence ID" value="RQW64305.1"/>
    <property type="molecule type" value="Genomic_DNA"/>
</dbReference>
<evidence type="ECO:0000313" key="27">
    <source>
        <dbReference type="EMBL" id="RQW64305.1"/>
    </source>
</evidence>
<comment type="subcellular location">
    <subcellularLocation>
        <location evidence="2">Cell membrane</location>
        <topology evidence="2">Multi-pass membrane protein</topology>
    </subcellularLocation>
</comment>
<dbReference type="Gene3D" id="3.30.450.350">
    <property type="entry name" value="CHASE domain"/>
    <property type="match status" value="1"/>
</dbReference>
<dbReference type="Pfam" id="PF00512">
    <property type="entry name" value="HisKA"/>
    <property type="match status" value="1"/>
</dbReference>
<dbReference type="GO" id="GO:0005886">
    <property type="term" value="C:plasma membrane"/>
    <property type="evidence" value="ECO:0007669"/>
    <property type="project" value="UniProtKB-SubCell"/>
</dbReference>
<dbReference type="InterPro" id="IPR006189">
    <property type="entry name" value="CHASE_dom"/>
</dbReference>
<evidence type="ECO:0000313" key="28">
    <source>
        <dbReference type="Proteomes" id="UP000281112"/>
    </source>
</evidence>